<dbReference type="EMBL" id="MGGE01000036">
    <property type="protein sequence ID" value="OGM20655.1"/>
    <property type="molecule type" value="Genomic_DNA"/>
</dbReference>
<protein>
    <submittedName>
        <fullName evidence="1">Uncharacterized protein</fullName>
    </submittedName>
</protein>
<sequence>MSVDRKPGILTDAEARSPQGCGAGTENACFALTMGQEGFACSLITNKQLAQHAGFRLGWRVNVDPTDEKAWCPLGVLNNSKKAQAGANEE</sequence>
<proteinExistence type="predicted"/>
<reference evidence="1 2" key="1">
    <citation type="journal article" date="2016" name="Nat. Commun.">
        <title>Thousands of microbial genomes shed light on interconnected biogeochemical processes in an aquifer system.</title>
        <authorList>
            <person name="Anantharaman K."/>
            <person name="Brown C.T."/>
            <person name="Hug L.A."/>
            <person name="Sharon I."/>
            <person name="Castelle C.J."/>
            <person name="Probst A.J."/>
            <person name="Thomas B.C."/>
            <person name="Singh A."/>
            <person name="Wilkins M.J."/>
            <person name="Karaoz U."/>
            <person name="Brodie E.L."/>
            <person name="Williams K.H."/>
            <person name="Hubbard S.S."/>
            <person name="Banfield J.F."/>
        </authorList>
    </citation>
    <scope>NUCLEOTIDE SEQUENCE [LARGE SCALE GENOMIC DNA]</scope>
</reference>
<gene>
    <name evidence="1" type="ORF">A2714_05730</name>
</gene>
<dbReference type="AlphaFoldDB" id="A0A1F7Y283"/>
<evidence type="ECO:0000313" key="1">
    <source>
        <dbReference type="EMBL" id="OGM20655.1"/>
    </source>
</evidence>
<dbReference type="Proteomes" id="UP000178419">
    <property type="component" value="Unassembled WGS sequence"/>
</dbReference>
<organism evidence="1 2">
    <name type="scientific">Candidatus Woesebacteria bacterium RIFCSPHIGHO2_01_FULL_38_9</name>
    <dbReference type="NCBI Taxonomy" id="1802492"/>
    <lineage>
        <taxon>Bacteria</taxon>
        <taxon>Candidatus Woeseibacteriota</taxon>
    </lineage>
</organism>
<accession>A0A1F7Y283</accession>
<evidence type="ECO:0000313" key="2">
    <source>
        <dbReference type="Proteomes" id="UP000178419"/>
    </source>
</evidence>
<comment type="caution">
    <text evidence="1">The sequence shown here is derived from an EMBL/GenBank/DDBJ whole genome shotgun (WGS) entry which is preliminary data.</text>
</comment>
<name>A0A1F7Y283_9BACT</name>